<evidence type="ECO:0000313" key="7">
    <source>
        <dbReference type="EMBL" id="ALS35693.1"/>
    </source>
</evidence>
<dbReference type="PANTHER" id="PTHR10353:SF122">
    <property type="entry name" value="6-PHOSPHO-BETA-GLUCOSIDASE ASCB-RELATED"/>
    <property type="match status" value="1"/>
</dbReference>
<feature type="active site" description="Nucleophile" evidence="4">
    <location>
        <position position="369"/>
    </location>
</feature>
<dbReference type="InterPro" id="IPR017853">
    <property type="entry name" value="GH"/>
</dbReference>
<dbReference type="PROSITE" id="PS00653">
    <property type="entry name" value="GLYCOSYL_HYDROL_F1_2"/>
    <property type="match status" value="1"/>
</dbReference>
<comment type="similarity">
    <text evidence="1 5">Belongs to the glycosyl hydrolase 1 family.</text>
</comment>
<evidence type="ECO:0000256" key="2">
    <source>
        <dbReference type="ARBA" id="ARBA00022801"/>
    </source>
</evidence>
<dbReference type="Pfam" id="PF00232">
    <property type="entry name" value="Glyco_hydro_1"/>
    <property type="match status" value="1"/>
</dbReference>
<dbReference type="STRING" id="118060.ATZ35_00525"/>
<protein>
    <submittedName>
        <fullName evidence="7">6-phospho-beta-glucosidase</fullName>
    </submittedName>
</protein>
<keyword evidence="8" id="KW-1185">Reference proteome</keyword>
<keyword evidence="2 6" id="KW-0378">Hydrolase</keyword>
<dbReference type="InterPro" id="IPR018120">
    <property type="entry name" value="Glyco_hydro_1_AS"/>
</dbReference>
<dbReference type="KEGG" id="erx:ATZ35_00525"/>
<dbReference type="Gene3D" id="3.20.20.80">
    <property type="entry name" value="Glycosidases"/>
    <property type="match status" value="1"/>
</dbReference>
<evidence type="ECO:0000313" key="8">
    <source>
        <dbReference type="Proteomes" id="UP000067523"/>
    </source>
</evidence>
<gene>
    <name evidence="7" type="ORF">ATZ35_00525</name>
</gene>
<dbReference type="SUPFAM" id="SSF51445">
    <property type="entry name" value="(Trans)glycosidases"/>
    <property type="match status" value="1"/>
</dbReference>
<dbReference type="PANTHER" id="PTHR10353">
    <property type="entry name" value="GLYCOSYL HYDROLASE"/>
    <property type="match status" value="1"/>
</dbReference>
<evidence type="ECO:0000256" key="1">
    <source>
        <dbReference type="ARBA" id="ARBA00010838"/>
    </source>
</evidence>
<dbReference type="InterPro" id="IPR033132">
    <property type="entry name" value="GH_1_N_CS"/>
</dbReference>
<dbReference type="GO" id="GO:0005829">
    <property type="term" value="C:cytosol"/>
    <property type="evidence" value="ECO:0007669"/>
    <property type="project" value="TreeGrafter"/>
</dbReference>
<dbReference type="EMBL" id="CP013655">
    <property type="protein sequence ID" value="ALS35693.1"/>
    <property type="molecule type" value="Genomic_DNA"/>
</dbReference>
<dbReference type="AlphaFoldDB" id="A0A0U2XEA9"/>
<keyword evidence="3 6" id="KW-0326">Glycosidase</keyword>
<dbReference type="InterPro" id="IPR001360">
    <property type="entry name" value="Glyco_hydro_1"/>
</dbReference>
<dbReference type="PROSITE" id="PS00572">
    <property type="entry name" value="GLYCOSYL_HYDROL_F1_1"/>
    <property type="match status" value="1"/>
</dbReference>
<dbReference type="GO" id="GO:0008422">
    <property type="term" value="F:beta-glucosidase activity"/>
    <property type="evidence" value="ECO:0007669"/>
    <property type="project" value="TreeGrafter"/>
</dbReference>
<dbReference type="RefSeq" id="WP_208928404.1">
    <property type="nucleotide sequence ID" value="NZ_CP013655.1"/>
</dbReference>
<dbReference type="NCBIfam" id="NF007154">
    <property type="entry name" value="PRK09589.1"/>
    <property type="match status" value="1"/>
</dbReference>
<accession>A0A0U2XEA9</accession>
<dbReference type="Proteomes" id="UP000067523">
    <property type="component" value="Chromosome"/>
</dbReference>
<evidence type="ECO:0000256" key="5">
    <source>
        <dbReference type="RuleBase" id="RU003690"/>
    </source>
</evidence>
<dbReference type="GO" id="GO:0016052">
    <property type="term" value="P:carbohydrate catabolic process"/>
    <property type="evidence" value="ECO:0007669"/>
    <property type="project" value="TreeGrafter"/>
</dbReference>
<evidence type="ECO:0000256" key="3">
    <source>
        <dbReference type="ARBA" id="ARBA00023295"/>
    </source>
</evidence>
<sequence>MNLRKNFLWGGATAANQYEGGYLEGGKGLTINDVEMGAEHGKKREIHDSIQNDAYYPSHEGTDFYHRYKEDISMFAEMGFKSFRLSISWARIFPNGDDLIPNEAGLQFYDDVFDELLKYGIEPIVTLHHFELPLNLVTKYGAWRNRQLVELSVRYAKTVMERYKNKVKYWITFNEINALFISSAPWHMAGILYKEDENRHNTMLQAAHHQLIASALTVIEGKKINPDFQFGCMLLYPCTYAATCNPEDQITVRNKLLSTYYFGDVQVRGKYTNTCSSYIDSLDGSIDFELGDEAILAKGTVDYISFSYYFSGIEGVGEDIEMAEGNLSSGGKNPYLDMTEWGWQIDPIGLRNSLNSLYDRYQVPLFIVENGIGALDEVKNDGSIEDDYRIDYLRQHISAMVDAVEKDFVDLIGYTVWGPIDIVSAGTGEMRKRYGFIYVDKDDQGHGTLNRSKKKSFDWYKKVIETNGNYVK</sequence>
<evidence type="ECO:0000256" key="6">
    <source>
        <dbReference type="RuleBase" id="RU004468"/>
    </source>
</evidence>
<dbReference type="PRINTS" id="PR00131">
    <property type="entry name" value="GLHYDRLASE1"/>
</dbReference>
<evidence type="ECO:0000256" key="4">
    <source>
        <dbReference type="PROSITE-ProRule" id="PRU10055"/>
    </source>
</evidence>
<proteinExistence type="inferred from homology"/>
<dbReference type="FunFam" id="3.20.20.80:FF:000004">
    <property type="entry name" value="Beta-glucosidase 6-phospho-beta-glucosidase"/>
    <property type="match status" value="1"/>
</dbReference>
<name>A0A0U2XEA9_9ENTE</name>
<organism evidence="7 8">
    <name type="scientific">Enterococcus rotai</name>
    <dbReference type="NCBI Taxonomy" id="118060"/>
    <lineage>
        <taxon>Bacteria</taxon>
        <taxon>Bacillati</taxon>
        <taxon>Bacillota</taxon>
        <taxon>Bacilli</taxon>
        <taxon>Lactobacillales</taxon>
        <taxon>Enterococcaceae</taxon>
        <taxon>Enterococcus</taxon>
    </lineage>
</organism>
<reference evidence="8" key="1">
    <citation type="submission" date="2015-12" db="EMBL/GenBank/DDBJ databases">
        <authorList>
            <person name="Lauer A."/>
            <person name="Humrighouse B."/>
            <person name="Loparev V."/>
            <person name="Shewmaker P.L."/>
            <person name="Whitney A.M."/>
            <person name="McLaughlin R.W."/>
        </authorList>
    </citation>
    <scope>NUCLEOTIDE SEQUENCE [LARGE SCALE GENOMIC DNA]</scope>
    <source>
        <strain evidence="8">LMG 26678</strain>
    </source>
</reference>